<organism evidence="2 3">
    <name type="scientific">Mucuna pruriens</name>
    <name type="common">Velvet bean</name>
    <name type="synonym">Dolichos pruriens</name>
    <dbReference type="NCBI Taxonomy" id="157652"/>
    <lineage>
        <taxon>Eukaryota</taxon>
        <taxon>Viridiplantae</taxon>
        <taxon>Streptophyta</taxon>
        <taxon>Embryophyta</taxon>
        <taxon>Tracheophyta</taxon>
        <taxon>Spermatophyta</taxon>
        <taxon>Magnoliopsida</taxon>
        <taxon>eudicotyledons</taxon>
        <taxon>Gunneridae</taxon>
        <taxon>Pentapetalae</taxon>
        <taxon>rosids</taxon>
        <taxon>fabids</taxon>
        <taxon>Fabales</taxon>
        <taxon>Fabaceae</taxon>
        <taxon>Papilionoideae</taxon>
        <taxon>50 kb inversion clade</taxon>
        <taxon>NPAAA clade</taxon>
        <taxon>indigoferoid/millettioid clade</taxon>
        <taxon>Phaseoleae</taxon>
        <taxon>Mucuna</taxon>
    </lineage>
</organism>
<gene>
    <name evidence="2" type="ORF">CR513_35161</name>
</gene>
<proteinExistence type="predicted"/>
<sequence>MGEKLKGKRQRCSSPSGSVEKKLEAAIRTSGTDDNAAPSPSPSNLSGPEAAPWTPCNAIPSIIDGQQTPFSESSTKGRSGQMLEAGSGVTVYLNTEGGEYVLRINRRSIPSSSHENKVEEAKQMAQSAGMLFLQAEILRDMAEQLLAQSRATLQYEFRKPAPQNTPNQYFLG</sequence>
<evidence type="ECO:0000313" key="3">
    <source>
        <dbReference type="Proteomes" id="UP000257109"/>
    </source>
</evidence>
<comment type="caution">
    <text evidence="2">The sequence shown here is derived from an EMBL/GenBank/DDBJ whole genome shotgun (WGS) entry which is preliminary data.</text>
</comment>
<name>A0A371FZZ7_MUCPR</name>
<dbReference type="OrthoDB" id="1436473at2759"/>
<evidence type="ECO:0000313" key="2">
    <source>
        <dbReference type="EMBL" id="RDX83875.1"/>
    </source>
</evidence>
<dbReference type="Proteomes" id="UP000257109">
    <property type="component" value="Unassembled WGS sequence"/>
</dbReference>
<accession>A0A371FZZ7</accession>
<feature type="non-terminal residue" evidence="2">
    <location>
        <position position="1"/>
    </location>
</feature>
<keyword evidence="3" id="KW-1185">Reference proteome</keyword>
<evidence type="ECO:0000256" key="1">
    <source>
        <dbReference type="SAM" id="MobiDB-lite"/>
    </source>
</evidence>
<feature type="compositionally biased region" description="Basic residues" evidence="1">
    <location>
        <begin position="1"/>
        <end position="11"/>
    </location>
</feature>
<feature type="compositionally biased region" description="Polar residues" evidence="1">
    <location>
        <begin position="64"/>
        <end position="78"/>
    </location>
</feature>
<dbReference type="AlphaFoldDB" id="A0A371FZZ7"/>
<dbReference type="EMBL" id="QJKJ01007221">
    <property type="protein sequence ID" value="RDX83875.1"/>
    <property type="molecule type" value="Genomic_DNA"/>
</dbReference>
<feature type="region of interest" description="Disordered" evidence="1">
    <location>
        <begin position="1"/>
        <end position="82"/>
    </location>
</feature>
<protein>
    <submittedName>
        <fullName evidence="2">Uncharacterized protein</fullName>
    </submittedName>
</protein>
<reference evidence="2" key="1">
    <citation type="submission" date="2018-05" db="EMBL/GenBank/DDBJ databases">
        <title>Draft genome of Mucuna pruriens seed.</title>
        <authorList>
            <person name="Nnadi N.E."/>
            <person name="Vos R."/>
            <person name="Hasami M.H."/>
            <person name="Devisetty U.K."/>
            <person name="Aguiy J.C."/>
        </authorList>
    </citation>
    <scope>NUCLEOTIDE SEQUENCE [LARGE SCALE GENOMIC DNA]</scope>
    <source>
        <strain evidence="2">JCA_2017</strain>
    </source>
</reference>